<dbReference type="OrthoDB" id="792964at2"/>
<feature type="transmembrane region" description="Helical" evidence="1">
    <location>
        <begin position="6"/>
        <end position="31"/>
    </location>
</feature>
<evidence type="ECO:0000313" key="3">
    <source>
        <dbReference type="Proteomes" id="UP000251402"/>
    </source>
</evidence>
<protein>
    <submittedName>
        <fullName evidence="2">Uncharacterized protein</fullName>
    </submittedName>
</protein>
<accession>A0A5C1HTL7</accession>
<proteinExistence type="predicted"/>
<keyword evidence="1" id="KW-1133">Transmembrane helix</keyword>
<dbReference type="Proteomes" id="UP000251402">
    <property type="component" value="Chromosome"/>
</dbReference>
<gene>
    <name evidence="2" type="ORF">DEO27_003795</name>
</gene>
<reference evidence="2" key="1">
    <citation type="submission" date="2019-08" db="EMBL/GenBank/DDBJ databases">
        <title>Comparative genome analysis confer to the adaptation heavy metal polluted environment.</title>
        <authorList>
            <person name="Li Y."/>
        </authorList>
    </citation>
    <scope>NUCLEOTIDE SEQUENCE [LARGE SCALE GENOMIC DNA]</scope>
    <source>
        <strain evidence="2">P1</strain>
    </source>
</reference>
<name>A0A5C1HTL7_9SPHI</name>
<keyword evidence="3" id="KW-1185">Reference proteome</keyword>
<dbReference type="KEGG" id="mrub:DEO27_003795"/>
<organism evidence="2 3">
    <name type="scientific">Mucilaginibacter rubeus</name>
    <dbReference type="NCBI Taxonomy" id="2027860"/>
    <lineage>
        <taxon>Bacteria</taxon>
        <taxon>Pseudomonadati</taxon>
        <taxon>Bacteroidota</taxon>
        <taxon>Sphingobacteriia</taxon>
        <taxon>Sphingobacteriales</taxon>
        <taxon>Sphingobacteriaceae</taxon>
        <taxon>Mucilaginibacter</taxon>
    </lineage>
</organism>
<evidence type="ECO:0000256" key="1">
    <source>
        <dbReference type="SAM" id="Phobius"/>
    </source>
</evidence>
<sequence length="178" mass="20197">MVFKNVSWQAFLVAALALAGVWYLLVLPLLYRRQLKDWLGSRKGKPDLRPVCRDWDEEMFEEPLAEAEDGLIGQSRLPAGLSRVGMNMFGFADPLEASDGLRELQQGLVPDVIEELKSIFHILEKEQGGKDDFIALFALVKSKYAAIRDTPSQRALNDYIRENALFPISDDELTNLWN</sequence>
<keyword evidence="1" id="KW-0472">Membrane</keyword>
<dbReference type="RefSeq" id="WP_146750014.1">
    <property type="nucleotide sequence ID" value="NZ_CP043450.1"/>
</dbReference>
<evidence type="ECO:0000313" key="2">
    <source>
        <dbReference type="EMBL" id="QEM09176.1"/>
    </source>
</evidence>
<keyword evidence="1" id="KW-0812">Transmembrane</keyword>
<dbReference type="AlphaFoldDB" id="A0A5C1HTL7"/>
<dbReference type="EMBL" id="CP043450">
    <property type="protein sequence ID" value="QEM09176.1"/>
    <property type="molecule type" value="Genomic_DNA"/>
</dbReference>